<reference evidence="3 4" key="1">
    <citation type="journal article" date="2017" name="ISME J.">
        <title>Potential for microbial H2 and metal transformations associated with novel bacteria and archaea in deep terrestrial subsurface sediments.</title>
        <authorList>
            <person name="Hernsdorf A.W."/>
            <person name="Amano Y."/>
            <person name="Miyakawa K."/>
            <person name="Ise K."/>
            <person name="Suzuki Y."/>
            <person name="Anantharaman K."/>
            <person name="Probst A."/>
            <person name="Burstein D."/>
            <person name="Thomas B.C."/>
            <person name="Banfield J.F."/>
        </authorList>
    </citation>
    <scope>NUCLEOTIDE SEQUENCE [LARGE SCALE GENOMIC DNA]</scope>
    <source>
        <strain evidence="3">HGW-Wallbacteria-1</strain>
    </source>
</reference>
<name>A0A2N1PSG4_9BACT</name>
<gene>
    <name evidence="3" type="ORF">CVV64_05430</name>
</gene>
<dbReference type="AlphaFoldDB" id="A0A2N1PSG4"/>
<dbReference type="InterPro" id="IPR044925">
    <property type="entry name" value="His-Me_finger_sf"/>
</dbReference>
<dbReference type="SUPFAM" id="SSF54060">
    <property type="entry name" value="His-Me finger endonucleases"/>
    <property type="match status" value="1"/>
</dbReference>
<evidence type="ECO:0000313" key="3">
    <source>
        <dbReference type="EMBL" id="PKK91212.1"/>
    </source>
</evidence>
<protein>
    <recommendedName>
        <fullName evidence="5">Endonuclease I</fullName>
    </recommendedName>
</protein>
<dbReference type="InterPro" id="IPR007346">
    <property type="entry name" value="Endonuclease-I"/>
</dbReference>
<evidence type="ECO:0000256" key="1">
    <source>
        <dbReference type="ARBA" id="ARBA00022722"/>
    </source>
</evidence>
<keyword evidence="1" id="KW-0540">Nuclease</keyword>
<evidence type="ECO:0000313" key="4">
    <source>
        <dbReference type="Proteomes" id="UP000233256"/>
    </source>
</evidence>
<accession>A0A2N1PSG4</accession>
<dbReference type="PANTHER" id="PTHR33607:SF2">
    <property type="entry name" value="ENDONUCLEASE-1"/>
    <property type="match status" value="1"/>
</dbReference>
<dbReference type="Pfam" id="PF04231">
    <property type="entry name" value="Endonuclease_1"/>
    <property type="match status" value="1"/>
</dbReference>
<evidence type="ECO:0000256" key="2">
    <source>
        <dbReference type="ARBA" id="ARBA00022801"/>
    </source>
</evidence>
<sequence>MSFKILLISTIILTVILTSGASYSQDFSQNSDQVKQLLSRVADPQIRLDIERNIAVGNISSMDELMAATDDLNLLEQAQESSQSTMEQVAKAAADSRIMERNYERISQKQGDDFRESLMKMCSNHTSLGYQAAKSKMYTFIDAYNGKVEGVYTGKLFASRTCKYISDNGLDGEADSDSPEEAFEGDKSSAGFMNCEHSWPQSFFEKQEPMRSDIWHLYPTDSIANGTRGSYPFGIVVGEPIWSEGGSKLGYDAKGRKVFEPRASHRGNLARSMFYFSVRYNDPIDNLQEATFRKWNTADPVDSTEKERANRIESIQHNRNPFIDHPEYADKIKDF</sequence>
<keyword evidence="2" id="KW-0378">Hydrolase</keyword>
<dbReference type="GO" id="GO:0004518">
    <property type="term" value="F:nuclease activity"/>
    <property type="evidence" value="ECO:0007669"/>
    <property type="project" value="UniProtKB-KW"/>
</dbReference>
<comment type="caution">
    <text evidence="3">The sequence shown here is derived from an EMBL/GenBank/DDBJ whole genome shotgun (WGS) entry which is preliminary data.</text>
</comment>
<evidence type="ECO:0008006" key="5">
    <source>
        <dbReference type="Google" id="ProtNLM"/>
    </source>
</evidence>
<dbReference type="Proteomes" id="UP000233256">
    <property type="component" value="Unassembled WGS sequence"/>
</dbReference>
<dbReference type="GO" id="GO:0016787">
    <property type="term" value="F:hydrolase activity"/>
    <property type="evidence" value="ECO:0007669"/>
    <property type="project" value="UniProtKB-KW"/>
</dbReference>
<organism evidence="3 4">
    <name type="scientific">Candidatus Wallbacteria bacterium HGW-Wallbacteria-1</name>
    <dbReference type="NCBI Taxonomy" id="2013854"/>
    <lineage>
        <taxon>Bacteria</taxon>
        <taxon>Candidatus Walliibacteriota</taxon>
    </lineage>
</organism>
<dbReference type="EMBL" id="PGXC01000003">
    <property type="protein sequence ID" value="PKK91212.1"/>
    <property type="molecule type" value="Genomic_DNA"/>
</dbReference>
<proteinExistence type="predicted"/>
<dbReference type="PANTHER" id="PTHR33607">
    <property type="entry name" value="ENDONUCLEASE-1"/>
    <property type="match status" value="1"/>
</dbReference>